<feature type="transmembrane region" description="Helical" evidence="1">
    <location>
        <begin position="87"/>
        <end position="109"/>
    </location>
</feature>
<proteinExistence type="predicted"/>
<feature type="transmembrane region" description="Helical" evidence="1">
    <location>
        <begin position="187"/>
        <end position="207"/>
    </location>
</feature>
<gene>
    <name evidence="2" type="ORF">SNAT2548_LOCUS24286</name>
</gene>
<keyword evidence="1" id="KW-0812">Transmembrane</keyword>
<dbReference type="AlphaFoldDB" id="A0A812RK78"/>
<feature type="transmembrane region" description="Helical" evidence="1">
    <location>
        <begin position="234"/>
        <end position="253"/>
    </location>
</feature>
<dbReference type="EMBL" id="CAJNDS010002353">
    <property type="protein sequence ID" value="CAE7445855.1"/>
    <property type="molecule type" value="Genomic_DNA"/>
</dbReference>
<organism evidence="2 3">
    <name type="scientific">Symbiodinium natans</name>
    <dbReference type="NCBI Taxonomy" id="878477"/>
    <lineage>
        <taxon>Eukaryota</taxon>
        <taxon>Sar</taxon>
        <taxon>Alveolata</taxon>
        <taxon>Dinophyceae</taxon>
        <taxon>Suessiales</taxon>
        <taxon>Symbiodiniaceae</taxon>
        <taxon>Symbiodinium</taxon>
    </lineage>
</organism>
<feature type="transmembrane region" description="Helical" evidence="1">
    <location>
        <begin position="121"/>
        <end position="144"/>
    </location>
</feature>
<feature type="transmembrane region" description="Helical" evidence="1">
    <location>
        <begin position="22"/>
        <end position="44"/>
    </location>
</feature>
<name>A0A812RK78_9DINO</name>
<evidence type="ECO:0000313" key="2">
    <source>
        <dbReference type="EMBL" id="CAE7445855.1"/>
    </source>
</evidence>
<sequence length="298" mass="32826">MPCRVDIARTWGWIQDPYTHPAAHIASCVSFCVAGAAMWGLAFLVRKGCLQRSRNIQKALVAAYLVRGVGYVVEGIARIVFNERDGLGLALSARTVVVLSLYVWVVLSNGLGEAVFPNRRMLWLTAWVSTSAFLPVTLTLLFLFSEESAVVAMCAAAFADFYWAAMWFLVMTFGIERNHLWCRFAALIYSKVIALLIAVAGAIVIALTESACGPRGHGDCYEKCRFNGGGWHDFLGLFFGFFGHLFAFVFWVLDAVPVDVQWPPSTWEYVSGEKRGRGGEVCDGQVAPSRLPPAVPEN</sequence>
<evidence type="ECO:0000256" key="1">
    <source>
        <dbReference type="SAM" id="Phobius"/>
    </source>
</evidence>
<reference evidence="2" key="1">
    <citation type="submission" date="2021-02" db="EMBL/GenBank/DDBJ databases">
        <authorList>
            <person name="Dougan E. K."/>
            <person name="Rhodes N."/>
            <person name="Thang M."/>
            <person name="Chan C."/>
        </authorList>
    </citation>
    <scope>NUCLEOTIDE SEQUENCE</scope>
</reference>
<evidence type="ECO:0008006" key="4">
    <source>
        <dbReference type="Google" id="ProtNLM"/>
    </source>
</evidence>
<feature type="transmembrane region" description="Helical" evidence="1">
    <location>
        <begin position="150"/>
        <end position="175"/>
    </location>
</feature>
<keyword evidence="1" id="KW-0472">Membrane</keyword>
<comment type="caution">
    <text evidence="2">The sequence shown here is derived from an EMBL/GenBank/DDBJ whole genome shotgun (WGS) entry which is preliminary data.</text>
</comment>
<keyword evidence="3" id="KW-1185">Reference proteome</keyword>
<dbReference type="Proteomes" id="UP000604046">
    <property type="component" value="Unassembled WGS sequence"/>
</dbReference>
<protein>
    <recommendedName>
        <fullName evidence="4">Transmembrane protein</fullName>
    </recommendedName>
</protein>
<evidence type="ECO:0000313" key="3">
    <source>
        <dbReference type="Proteomes" id="UP000604046"/>
    </source>
</evidence>
<accession>A0A812RK78</accession>
<keyword evidence="1" id="KW-1133">Transmembrane helix</keyword>
<feature type="transmembrane region" description="Helical" evidence="1">
    <location>
        <begin position="64"/>
        <end position="81"/>
    </location>
</feature>